<dbReference type="EMBL" id="CP047045">
    <property type="protein sequence ID" value="QGZ96976.1"/>
    <property type="molecule type" value="Genomic_DNA"/>
</dbReference>
<dbReference type="Proteomes" id="UP000431269">
    <property type="component" value="Chromosome"/>
</dbReference>
<feature type="compositionally biased region" description="Polar residues" evidence="1">
    <location>
        <begin position="41"/>
        <end position="59"/>
    </location>
</feature>
<evidence type="ECO:0000313" key="3">
    <source>
        <dbReference type="Proteomes" id="UP000431269"/>
    </source>
</evidence>
<sequence length="59" mass="6033">MRLVRHGDFIAVEPDTDSDARILDAAILGGAITLQPAPASQLATHSPAGSPNHSSDAQA</sequence>
<keyword evidence="3" id="KW-1185">Reference proteome</keyword>
<dbReference type="KEGG" id="tsv:DSM104635_03841"/>
<protein>
    <submittedName>
        <fullName evidence="2">Uncharacterized protein</fullName>
    </submittedName>
</protein>
<feature type="region of interest" description="Disordered" evidence="1">
    <location>
        <begin position="38"/>
        <end position="59"/>
    </location>
</feature>
<evidence type="ECO:0000313" key="2">
    <source>
        <dbReference type="EMBL" id="QGZ96976.1"/>
    </source>
</evidence>
<proteinExistence type="predicted"/>
<reference evidence="3" key="1">
    <citation type="submission" date="2019-12" db="EMBL/GenBank/DDBJ databases">
        <title>Complete genome of Terracaulis silvestris 0127_4.</title>
        <authorList>
            <person name="Vieira S."/>
            <person name="Riedel T."/>
            <person name="Sproer C."/>
            <person name="Pascual J."/>
            <person name="Boedeker C."/>
            <person name="Overmann J."/>
        </authorList>
    </citation>
    <scope>NUCLEOTIDE SEQUENCE [LARGE SCALE GENOMIC DNA]</scope>
    <source>
        <strain evidence="3">0127_4</strain>
    </source>
</reference>
<organism evidence="2 3">
    <name type="scientific">Terricaulis silvestris</name>
    <dbReference type="NCBI Taxonomy" id="2686094"/>
    <lineage>
        <taxon>Bacteria</taxon>
        <taxon>Pseudomonadati</taxon>
        <taxon>Pseudomonadota</taxon>
        <taxon>Alphaproteobacteria</taxon>
        <taxon>Caulobacterales</taxon>
        <taxon>Caulobacteraceae</taxon>
        <taxon>Terricaulis</taxon>
    </lineage>
</organism>
<name>A0A6I6MU46_9CAUL</name>
<accession>A0A6I6MU46</accession>
<evidence type="ECO:0000256" key="1">
    <source>
        <dbReference type="SAM" id="MobiDB-lite"/>
    </source>
</evidence>
<gene>
    <name evidence="2" type="ORF">DSM104635_03841</name>
</gene>
<dbReference type="AlphaFoldDB" id="A0A6I6MU46"/>